<dbReference type="Gene3D" id="3.30.420.40">
    <property type="match status" value="1"/>
</dbReference>
<evidence type="ECO:0000256" key="9">
    <source>
        <dbReference type="ARBA" id="ARBA00048220"/>
    </source>
</evidence>
<dbReference type="PIRSF" id="PIRSF006256">
    <property type="entry name" value="CMPcnvr_hdrg_mat"/>
    <property type="match status" value="1"/>
</dbReference>
<dbReference type="GO" id="GO:0016743">
    <property type="term" value="F:carboxyl- or carbamoyltransferase activity"/>
    <property type="evidence" value="ECO:0007669"/>
    <property type="project" value="UniProtKB-UniRule"/>
</dbReference>
<dbReference type="Gene3D" id="3.30.110.120">
    <property type="match status" value="1"/>
</dbReference>
<feature type="domain" description="YrdC-like" evidence="13">
    <location>
        <begin position="194"/>
        <end position="376"/>
    </location>
</feature>
<dbReference type="InterPro" id="IPR011125">
    <property type="entry name" value="Znf_HypF"/>
</dbReference>
<dbReference type="AlphaFoldDB" id="A0A380LS38"/>
<keyword evidence="7" id="KW-0862">Zinc</keyword>
<comment type="similarity">
    <text evidence="3 10">Belongs to the carbamoyltransferase HypF family.</text>
</comment>
<dbReference type="InterPro" id="IPR017968">
    <property type="entry name" value="Acylphosphatase_CS"/>
</dbReference>
<dbReference type="RefSeq" id="WP_022790204.1">
    <property type="nucleotide sequence ID" value="NZ_UHFX01000003.1"/>
</dbReference>
<dbReference type="GO" id="GO:0003998">
    <property type="term" value="F:acylphosphatase activity"/>
    <property type="evidence" value="ECO:0007669"/>
    <property type="project" value="UniProtKB-EC"/>
</dbReference>
<feature type="active site" evidence="11">
    <location>
        <position position="36"/>
    </location>
</feature>
<evidence type="ECO:0000313" key="14">
    <source>
        <dbReference type="EMBL" id="SUO04686.1"/>
    </source>
</evidence>
<keyword evidence="6" id="KW-0863">Zinc-finger</keyword>
<comment type="pathway">
    <text evidence="1">Protein modification; [NiFe] hydrogenase maturation.</text>
</comment>
<evidence type="ECO:0000259" key="12">
    <source>
        <dbReference type="PROSITE" id="PS51160"/>
    </source>
</evidence>
<evidence type="ECO:0000256" key="2">
    <source>
        <dbReference type="ARBA" id="ARBA00005614"/>
    </source>
</evidence>
<dbReference type="Pfam" id="PF01300">
    <property type="entry name" value="Sua5_yciO_yrdC"/>
    <property type="match status" value="1"/>
</dbReference>
<dbReference type="Pfam" id="PF00708">
    <property type="entry name" value="Acylphosphatase"/>
    <property type="match status" value="1"/>
</dbReference>
<comment type="catalytic activity">
    <reaction evidence="9">
        <text>C-terminal L-cysteinyl-[HypE protein] + carbamoyl phosphate + ATP + H2O = C-terminal S-carboxamide-L-cysteinyl-[HypE protein] + AMP + phosphate + diphosphate + H(+)</text>
        <dbReference type="Rhea" id="RHEA:55636"/>
        <dbReference type="Rhea" id="RHEA-COMP:14247"/>
        <dbReference type="Rhea" id="RHEA-COMP:14392"/>
        <dbReference type="ChEBI" id="CHEBI:15377"/>
        <dbReference type="ChEBI" id="CHEBI:15378"/>
        <dbReference type="ChEBI" id="CHEBI:30616"/>
        <dbReference type="ChEBI" id="CHEBI:33019"/>
        <dbReference type="ChEBI" id="CHEBI:43474"/>
        <dbReference type="ChEBI" id="CHEBI:58228"/>
        <dbReference type="ChEBI" id="CHEBI:76913"/>
        <dbReference type="ChEBI" id="CHEBI:139126"/>
        <dbReference type="ChEBI" id="CHEBI:456215"/>
    </reaction>
</comment>
<dbReference type="Proteomes" id="UP000255523">
    <property type="component" value="Unassembled WGS sequence"/>
</dbReference>
<dbReference type="InterPro" id="IPR004421">
    <property type="entry name" value="Carbamoyltransferase_HypF"/>
</dbReference>
<dbReference type="GO" id="GO:0016874">
    <property type="term" value="F:ligase activity"/>
    <property type="evidence" value="ECO:0007669"/>
    <property type="project" value="UniProtKB-UniRule"/>
</dbReference>
<evidence type="ECO:0000256" key="11">
    <source>
        <dbReference type="PROSITE-ProRule" id="PRU00520"/>
    </source>
</evidence>
<dbReference type="InterPro" id="IPR017945">
    <property type="entry name" value="DHBP_synth_RibB-like_a/b_dom"/>
</dbReference>
<dbReference type="PROSITE" id="PS51163">
    <property type="entry name" value="YRDC"/>
    <property type="match status" value="1"/>
</dbReference>
<dbReference type="Pfam" id="PF07503">
    <property type="entry name" value="zf-HYPF"/>
    <property type="match status" value="2"/>
</dbReference>
<dbReference type="InterPro" id="IPR041440">
    <property type="entry name" value="HypF_C"/>
</dbReference>
<evidence type="ECO:0000256" key="1">
    <source>
        <dbReference type="ARBA" id="ARBA00004711"/>
    </source>
</evidence>
<proteinExistence type="inferred from homology"/>
<dbReference type="GO" id="GO:0051604">
    <property type="term" value="P:protein maturation"/>
    <property type="evidence" value="ECO:0007669"/>
    <property type="project" value="TreeGrafter"/>
</dbReference>
<evidence type="ECO:0000256" key="10">
    <source>
        <dbReference type="PIRNR" id="PIRNR006256"/>
    </source>
</evidence>
<dbReference type="InterPro" id="IPR055128">
    <property type="entry name" value="HypF_C_2"/>
</dbReference>
<keyword evidence="11" id="KW-0378">Hydrolase</keyword>
<dbReference type="EC" id="6.2.-.-" evidence="10"/>
<dbReference type="UniPathway" id="UPA00335"/>
<dbReference type="InterPro" id="IPR036046">
    <property type="entry name" value="Acylphosphatase-like_dom_sf"/>
</dbReference>
<evidence type="ECO:0000256" key="5">
    <source>
        <dbReference type="ARBA" id="ARBA00022723"/>
    </source>
</evidence>
<accession>A0A380LS38</accession>
<dbReference type="InterPro" id="IPR051060">
    <property type="entry name" value="Carbamoyltrans_HypF-like"/>
</dbReference>
<organism evidence="14 15">
    <name type="scientific">Faecalicoccus pleomorphus</name>
    <dbReference type="NCBI Taxonomy" id="1323"/>
    <lineage>
        <taxon>Bacteria</taxon>
        <taxon>Bacillati</taxon>
        <taxon>Bacillota</taxon>
        <taxon>Erysipelotrichia</taxon>
        <taxon>Erysipelotrichales</taxon>
        <taxon>Erysipelotrichaceae</taxon>
        <taxon>Faecalicoccus</taxon>
    </lineage>
</organism>
<protein>
    <recommendedName>
        <fullName evidence="10">Carbamoyltransferase</fullName>
        <ecNumber evidence="10">6.2.-.-</ecNumber>
    </recommendedName>
</protein>
<dbReference type="PANTHER" id="PTHR42959:SF1">
    <property type="entry name" value="CARBAMOYLTRANSFERASE HYPF"/>
    <property type="match status" value="1"/>
</dbReference>
<dbReference type="InterPro" id="IPR006070">
    <property type="entry name" value="Sua5-like_dom"/>
</dbReference>
<dbReference type="Pfam" id="PF17788">
    <property type="entry name" value="HypF_C"/>
    <property type="match status" value="1"/>
</dbReference>
<dbReference type="InterPro" id="IPR001792">
    <property type="entry name" value="Acylphosphatase-like_dom"/>
</dbReference>
<evidence type="ECO:0000256" key="7">
    <source>
        <dbReference type="ARBA" id="ARBA00022833"/>
    </source>
</evidence>
<gene>
    <name evidence="14" type="primary">hypF</name>
    <name evidence="14" type="ORF">NCTC11087_01612</name>
</gene>
<dbReference type="GeneID" id="77462558"/>
<dbReference type="Gene3D" id="3.90.870.50">
    <property type="match status" value="1"/>
</dbReference>
<dbReference type="OrthoDB" id="9808093at2"/>
<feature type="domain" description="Acylphosphatase-like" evidence="12">
    <location>
        <begin position="3"/>
        <end position="89"/>
    </location>
</feature>
<dbReference type="PROSITE" id="PS00150">
    <property type="entry name" value="ACYLPHOSPHATASE_1"/>
    <property type="match status" value="1"/>
</dbReference>
<evidence type="ECO:0000256" key="8">
    <source>
        <dbReference type="ARBA" id="ARBA00047645"/>
    </source>
</evidence>
<name>A0A380LS38_9FIRM</name>
<keyword evidence="4" id="KW-0436">Ligase</keyword>
<keyword evidence="14" id="KW-0808">Transferase</keyword>
<feature type="active site" evidence="11">
    <location>
        <position position="18"/>
    </location>
</feature>
<dbReference type="Gene3D" id="3.30.420.360">
    <property type="match status" value="1"/>
</dbReference>
<comment type="catalytic activity">
    <reaction evidence="8 11">
        <text>an acyl phosphate + H2O = a carboxylate + phosphate + H(+)</text>
        <dbReference type="Rhea" id="RHEA:14965"/>
        <dbReference type="ChEBI" id="CHEBI:15377"/>
        <dbReference type="ChEBI" id="CHEBI:15378"/>
        <dbReference type="ChEBI" id="CHEBI:29067"/>
        <dbReference type="ChEBI" id="CHEBI:43474"/>
        <dbReference type="ChEBI" id="CHEBI:59918"/>
        <dbReference type="EC" id="3.6.1.7"/>
    </reaction>
</comment>
<comment type="similarity">
    <text evidence="2">Belongs to the acylphosphatase family.</text>
</comment>
<dbReference type="PANTHER" id="PTHR42959">
    <property type="entry name" value="CARBAMOYLTRANSFERASE"/>
    <property type="match status" value="1"/>
</dbReference>
<dbReference type="EMBL" id="UHFX01000003">
    <property type="protein sequence ID" value="SUO04686.1"/>
    <property type="molecule type" value="Genomic_DNA"/>
</dbReference>
<evidence type="ECO:0000256" key="3">
    <source>
        <dbReference type="ARBA" id="ARBA00008097"/>
    </source>
</evidence>
<dbReference type="NCBIfam" id="TIGR00143">
    <property type="entry name" value="hypF"/>
    <property type="match status" value="1"/>
</dbReference>
<dbReference type="GO" id="GO:0003725">
    <property type="term" value="F:double-stranded RNA binding"/>
    <property type="evidence" value="ECO:0007669"/>
    <property type="project" value="InterPro"/>
</dbReference>
<evidence type="ECO:0000256" key="4">
    <source>
        <dbReference type="ARBA" id="ARBA00022598"/>
    </source>
</evidence>
<evidence type="ECO:0000259" key="13">
    <source>
        <dbReference type="PROSITE" id="PS51163"/>
    </source>
</evidence>
<reference evidence="14 15" key="1">
    <citation type="submission" date="2018-06" db="EMBL/GenBank/DDBJ databases">
        <authorList>
            <consortium name="Pathogen Informatics"/>
            <person name="Doyle S."/>
        </authorList>
    </citation>
    <scope>NUCLEOTIDE SEQUENCE [LARGE SCALE GENOMIC DNA]</scope>
    <source>
        <strain evidence="14 15">NCTC11087</strain>
    </source>
</reference>
<evidence type="ECO:0000313" key="15">
    <source>
        <dbReference type="Proteomes" id="UP000255523"/>
    </source>
</evidence>
<dbReference type="Pfam" id="PF22521">
    <property type="entry name" value="HypF_C_2"/>
    <property type="match status" value="1"/>
</dbReference>
<keyword evidence="5" id="KW-0479">Metal-binding</keyword>
<dbReference type="GO" id="GO:0008270">
    <property type="term" value="F:zinc ion binding"/>
    <property type="evidence" value="ECO:0007669"/>
    <property type="project" value="UniProtKB-KW"/>
</dbReference>
<evidence type="ECO:0000256" key="6">
    <source>
        <dbReference type="ARBA" id="ARBA00022771"/>
    </source>
</evidence>
<dbReference type="PROSITE" id="PS51160">
    <property type="entry name" value="ACYLPHOSPHATASE_3"/>
    <property type="match status" value="1"/>
</dbReference>
<dbReference type="SUPFAM" id="SSF55821">
    <property type="entry name" value="YrdC/RibB"/>
    <property type="match status" value="1"/>
</dbReference>
<keyword evidence="15" id="KW-1185">Reference proteome</keyword>
<sequence length="727" mass="82540">MIHLKIRIQGIVQGVGFRPFLHRLAKAHHISGTAYNDSKGVILHIQGHKEDVQAFLKELPQKAPCHSKIESIDTTKQPLETWNSFTIQESKSGIHQTLISPDMAPCQDCINEMLNPKNRRFGYPFINCTNCGPRYTIVKDIPYDRKNTTMKDFTMCSLCQQEYEDIQDRRYHAQPNACANCGPTLFYQGEQKKGDPLENAIQDLKEGKIVAIKGIGGIHLACDARNPKAVLRLRQRKHRETKPFAIMVKDINTAKEFVRVSVDEEQLLTSCQRPIVLCAKKKKEAYKELSENKDLGILLPYSPLHILLMEKMDALVMTSANLSNTPVLIDNNEALEDLKHIADSFLLHDRTIENRCDDSLLRNFQGKPYFIRRSRGYVPTPLSSKTDVTGILALGAHQKGSFAWGKDHYVFLSPYIGNLETVETFNHYKQALCTYQRLFDLEARQIVCDLHPDYTTTRFAKNLSLPLIQVQHHHAHMASCMMENNLDETCFGIIFDGTGFGKDHTVWGSEFLVGDYADFKRVGSIKQIPLLGGDKAIHEIGRIALALSIESNCEIPIFETGKQKILKQMLPKSIQTSGMGRLFDGFYALITHTKAQDYDGQAPVLLESMAAATTESYPLCFYEENNIRFFDWSEMIHHAVTETKAPEIQAAKMMNTIIEMTIDQTLHLNPKHLPIVLSGGCFQNQYLLKEIVYRLQELQYTVYWHTQVSCNDEGIALGQLAIAQKRM</sequence>
<dbReference type="SUPFAM" id="SSF54975">
    <property type="entry name" value="Acylphosphatase/BLUF domain-like"/>
    <property type="match status" value="1"/>
</dbReference>